<gene>
    <name evidence="4" type="ORF">SCARUB_00369</name>
</gene>
<dbReference type="InterPro" id="IPR029045">
    <property type="entry name" value="ClpP/crotonase-like_dom_sf"/>
</dbReference>
<dbReference type="Gene3D" id="3.90.226.10">
    <property type="entry name" value="2-enoyl-CoA Hydratase, Chain A, domain 1"/>
    <property type="match status" value="1"/>
</dbReference>
<dbReference type="Pfam" id="PF02493">
    <property type="entry name" value="MORN"/>
    <property type="match status" value="4"/>
</dbReference>
<evidence type="ECO:0000256" key="1">
    <source>
        <dbReference type="ARBA" id="ARBA00022737"/>
    </source>
</evidence>
<feature type="coiled-coil region" evidence="2">
    <location>
        <begin position="668"/>
        <end position="695"/>
    </location>
</feature>
<dbReference type="PANTHER" id="PTHR43215:SF14">
    <property type="entry name" value="RADIAL SPOKE HEAD 1 HOMOLOG"/>
    <property type="match status" value="1"/>
</dbReference>
<dbReference type="AlphaFoldDB" id="A0A1E3XFT6"/>
<proteinExistence type="predicted"/>
<evidence type="ECO:0000256" key="2">
    <source>
        <dbReference type="SAM" id="Coils"/>
    </source>
</evidence>
<comment type="caution">
    <text evidence="4">The sequence shown here is derived from an EMBL/GenBank/DDBJ whole genome shotgun (WGS) entry which is preliminary data.</text>
</comment>
<sequence length="714" mass="80894">MNYILKHWRGELSLAVSFWVNVFLVNIALLFLNNWLVQSSPITHPVISARVTIIIVIIQLFIFAWQIVGLWRACDRHVAVNGRAFWARTAQTIVVLGLIASLGSISSSWKIYKTLYQLGFQKDTTSAYTLTLRNNDSLIHLEGGLRFGVSKDVATLLKDHPDIKGIILDCVGGRIYEGRELSKLILIYGLDTYSLKGCYSASTMAFVSGTNRFLGTGASLGFHQYHLYYEDIDKFVNLKKEQEKDLRIFKRKGIKKEFLEKLYAASGEDLWFPSRDELLSAGVIHGVVNPSDLTPLERMEDINVREEFLDIPVYRTIQKYEPEVFEQIITDINEQYKNGSTLIKLQETGANHIMVLANRLLPMSSNETLIGFAQIMIDTLKKLVEKDPLLCLKWLYPEQYGTLDILKYFPQEVEELFNDVVSNIITDAYEKEIPLVDLEAVELQIQKIALQLGDDALYIAIGHEKLQNSDQYKRYCDAQISFFELILAEDKRMAANMLRYMFAQAATDGSASDDGSYDGDIVGGKMHGNGTYTWANGDIYIGEFKNDNLNGQGTYILSNGDKYVGGFENGMKTGQGTYVWADGETYIGEWKDNVKSGYGTNTWPDGSKYVGEFKDNNAIGGWHYLTDGSRKWAYTDAQGNLKFQTEADRKINDVAHNDEFKQEGQLSKEQLKLMQESTNKEIARIKARKQEIIDEGAKNGDIISATRYWKVLTS</sequence>
<feature type="transmembrane region" description="Helical" evidence="3">
    <location>
        <begin position="85"/>
        <end position="105"/>
    </location>
</feature>
<dbReference type="InterPro" id="IPR003409">
    <property type="entry name" value="MORN"/>
</dbReference>
<organism evidence="4 5">
    <name type="scientific">Candidatus Scalindua rubra</name>
    <dbReference type="NCBI Taxonomy" id="1872076"/>
    <lineage>
        <taxon>Bacteria</taxon>
        <taxon>Pseudomonadati</taxon>
        <taxon>Planctomycetota</taxon>
        <taxon>Candidatus Brocadiia</taxon>
        <taxon>Candidatus Brocadiales</taxon>
        <taxon>Candidatus Scalinduaceae</taxon>
        <taxon>Candidatus Scalindua</taxon>
    </lineage>
</organism>
<evidence type="ECO:0000313" key="4">
    <source>
        <dbReference type="EMBL" id="ODS34493.1"/>
    </source>
</evidence>
<keyword evidence="1" id="KW-0677">Repeat</keyword>
<dbReference type="SUPFAM" id="SSF82185">
    <property type="entry name" value="Histone H3 K4-specific methyltransferase SET7/9 N-terminal domain"/>
    <property type="match status" value="1"/>
</dbReference>
<feature type="transmembrane region" description="Helical" evidence="3">
    <location>
        <begin position="12"/>
        <end position="32"/>
    </location>
</feature>
<dbReference type="Gene3D" id="2.20.110.10">
    <property type="entry name" value="Histone H3 K4-specific methyltransferase SET7/9 N-terminal domain"/>
    <property type="match status" value="2"/>
</dbReference>
<dbReference type="SMART" id="SM00698">
    <property type="entry name" value="MORN"/>
    <property type="match status" value="4"/>
</dbReference>
<name>A0A1E3XFT6_9BACT</name>
<accession>A0A1E3XFT6</accession>
<keyword evidence="3" id="KW-1133">Transmembrane helix</keyword>
<feature type="transmembrane region" description="Helical" evidence="3">
    <location>
        <begin position="52"/>
        <end position="73"/>
    </location>
</feature>
<evidence type="ECO:0000313" key="5">
    <source>
        <dbReference type="Proteomes" id="UP000094056"/>
    </source>
</evidence>
<dbReference type="PANTHER" id="PTHR43215">
    <property type="entry name" value="RADIAL SPOKE HEAD 1 HOMOLOG"/>
    <property type="match status" value="1"/>
</dbReference>
<keyword evidence="3" id="KW-0472">Membrane</keyword>
<keyword evidence="2" id="KW-0175">Coiled coil</keyword>
<reference evidence="4 5" key="1">
    <citation type="submission" date="2016-07" db="EMBL/GenBank/DDBJ databases">
        <title>Draft genome of Scalindua rubra, obtained from a brine-seawater interface in the Red Sea, sheds light on salt adaptation in anammox bacteria.</title>
        <authorList>
            <person name="Speth D.R."/>
            <person name="Lagkouvardos I."/>
            <person name="Wang Y."/>
            <person name="Qian P.-Y."/>
            <person name="Dutilh B.E."/>
            <person name="Jetten M.S."/>
        </authorList>
    </citation>
    <scope>NUCLEOTIDE SEQUENCE [LARGE SCALE GENOMIC DNA]</scope>
    <source>
        <strain evidence="4">BSI-1</strain>
    </source>
</reference>
<dbReference type="SUPFAM" id="SSF52096">
    <property type="entry name" value="ClpP/crotonase"/>
    <property type="match status" value="1"/>
</dbReference>
<dbReference type="Proteomes" id="UP000094056">
    <property type="component" value="Unassembled WGS sequence"/>
</dbReference>
<dbReference type="EMBL" id="MAYW01000005">
    <property type="protein sequence ID" value="ODS34493.1"/>
    <property type="molecule type" value="Genomic_DNA"/>
</dbReference>
<keyword evidence="3" id="KW-0812">Transmembrane</keyword>
<protein>
    <submittedName>
        <fullName evidence="4">MORN repeat protein</fullName>
    </submittedName>
</protein>
<evidence type="ECO:0000256" key="3">
    <source>
        <dbReference type="SAM" id="Phobius"/>
    </source>
</evidence>